<keyword evidence="5 9" id="KW-0378">Hydrolase</keyword>
<organism evidence="9 10">
    <name type="scientific">Roseateles albus</name>
    <dbReference type="NCBI Taxonomy" id="2987525"/>
    <lineage>
        <taxon>Bacteria</taxon>
        <taxon>Pseudomonadati</taxon>
        <taxon>Pseudomonadota</taxon>
        <taxon>Betaproteobacteria</taxon>
        <taxon>Burkholderiales</taxon>
        <taxon>Sphaerotilaceae</taxon>
        <taxon>Roseateles</taxon>
    </lineage>
</organism>
<dbReference type="Pfam" id="PF12146">
    <property type="entry name" value="Hydrolase_4"/>
    <property type="match status" value="1"/>
</dbReference>
<evidence type="ECO:0000313" key="9">
    <source>
        <dbReference type="EMBL" id="MDC8772551.1"/>
    </source>
</evidence>
<accession>A0ABT5KF61</accession>
<evidence type="ECO:0000256" key="6">
    <source>
        <dbReference type="ARBA" id="ARBA00029605"/>
    </source>
</evidence>
<protein>
    <recommendedName>
        <fullName evidence="3">Proline iminopeptidase</fullName>
        <ecNumber evidence="2">3.4.11.5</ecNumber>
    </recommendedName>
    <alternativeName>
        <fullName evidence="6">Prolyl aminopeptidase</fullName>
    </alternativeName>
</protein>
<evidence type="ECO:0000256" key="5">
    <source>
        <dbReference type="ARBA" id="ARBA00022801"/>
    </source>
</evidence>
<comment type="caution">
    <text evidence="9">The sequence shown here is derived from an EMBL/GenBank/DDBJ whole genome shotgun (WGS) entry which is preliminary data.</text>
</comment>
<dbReference type="PRINTS" id="PR00793">
    <property type="entry name" value="PROAMNOPTASE"/>
</dbReference>
<gene>
    <name evidence="9" type="ORF">PRZ03_13290</name>
</gene>
<keyword evidence="7" id="KW-0732">Signal</keyword>
<evidence type="ECO:0000256" key="7">
    <source>
        <dbReference type="SAM" id="SignalP"/>
    </source>
</evidence>
<dbReference type="InterPro" id="IPR022742">
    <property type="entry name" value="Hydrolase_4"/>
</dbReference>
<dbReference type="Gene3D" id="3.40.50.1820">
    <property type="entry name" value="alpha/beta hydrolase"/>
    <property type="match status" value="1"/>
</dbReference>
<dbReference type="SUPFAM" id="SSF53474">
    <property type="entry name" value="alpha/beta-Hydrolases"/>
    <property type="match status" value="1"/>
</dbReference>
<dbReference type="Proteomes" id="UP001221189">
    <property type="component" value="Unassembled WGS sequence"/>
</dbReference>
<proteinExistence type="predicted"/>
<dbReference type="PANTHER" id="PTHR43722">
    <property type="entry name" value="PROLINE IMINOPEPTIDASE"/>
    <property type="match status" value="1"/>
</dbReference>
<feature type="domain" description="Serine aminopeptidase S33" evidence="8">
    <location>
        <begin position="86"/>
        <end position="329"/>
    </location>
</feature>
<comment type="catalytic activity">
    <reaction evidence="1">
        <text>Release of N-terminal proline from a peptide.</text>
        <dbReference type="EC" id="3.4.11.5"/>
    </reaction>
</comment>
<keyword evidence="4" id="KW-0963">Cytoplasm</keyword>
<evidence type="ECO:0000256" key="2">
    <source>
        <dbReference type="ARBA" id="ARBA00012568"/>
    </source>
</evidence>
<evidence type="ECO:0000313" key="10">
    <source>
        <dbReference type="Proteomes" id="UP001221189"/>
    </source>
</evidence>
<keyword evidence="10" id="KW-1185">Reference proteome</keyword>
<dbReference type="InterPro" id="IPR002410">
    <property type="entry name" value="Peptidase_S33"/>
</dbReference>
<reference evidence="9 10" key="1">
    <citation type="submission" date="2022-10" db="EMBL/GenBank/DDBJ databases">
        <title>Paucibacter sp. hw1 Genome sequencing.</title>
        <authorList>
            <person name="Park S."/>
        </authorList>
    </citation>
    <scope>NUCLEOTIDE SEQUENCE [LARGE SCALE GENOMIC DNA]</scope>
    <source>
        <strain evidence="10">hw1</strain>
    </source>
</reference>
<evidence type="ECO:0000256" key="1">
    <source>
        <dbReference type="ARBA" id="ARBA00001585"/>
    </source>
</evidence>
<dbReference type="EC" id="3.4.11.5" evidence="2"/>
<evidence type="ECO:0000256" key="4">
    <source>
        <dbReference type="ARBA" id="ARBA00022490"/>
    </source>
</evidence>
<feature type="chain" id="PRO_5045210211" description="Proline iminopeptidase" evidence="7">
    <location>
        <begin position="34"/>
        <end position="354"/>
    </location>
</feature>
<feature type="signal peptide" evidence="7">
    <location>
        <begin position="1"/>
        <end position="33"/>
    </location>
</feature>
<dbReference type="PANTHER" id="PTHR43722:SF1">
    <property type="entry name" value="PROLINE IMINOPEPTIDASE"/>
    <property type="match status" value="1"/>
</dbReference>
<dbReference type="EMBL" id="JAQQXT010000007">
    <property type="protein sequence ID" value="MDC8772551.1"/>
    <property type="molecule type" value="Genomic_DNA"/>
</dbReference>
<sequence>MNRTKSRRRLIGVLSFSLVVTLGFFSAVGSAQAATPIAQEGFRRIGGIEQWVTIHGQDSSRPVLLFLHGGPGNPLSPFAKNIYGTWSRDFVLVQWDQRGAGLSFGKNPTQAQESLSLERMVADGIELTEQLQQQLGPRKVLLMGSSWGSVLGVHMAKHRPDLFAAYVGTAQMVSAQANGLASFTQTLALAEAAGDAATVAALKAIGPPPHRDPRAFGVLRRPIRAYEAKSSTSAPRDWWQAEARYQSAEAQAATEEGEDYSFLQFVGLTGDGMLSKIDLPALGPEYRIPMHFVQGESDLLTPLSVTQGFVDNIQAPEKSLTVVPRAGHDPNPPLIEAQLRLLLRLAQQKPPSTP</sequence>
<dbReference type="GO" id="GO:0016787">
    <property type="term" value="F:hydrolase activity"/>
    <property type="evidence" value="ECO:0007669"/>
    <property type="project" value="UniProtKB-KW"/>
</dbReference>
<name>A0ABT5KF61_9BURK</name>
<dbReference type="InterPro" id="IPR029058">
    <property type="entry name" value="AB_hydrolase_fold"/>
</dbReference>
<evidence type="ECO:0000259" key="8">
    <source>
        <dbReference type="Pfam" id="PF12146"/>
    </source>
</evidence>
<evidence type="ECO:0000256" key="3">
    <source>
        <dbReference type="ARBA" id="ARBA00021843"/>
    </source>
</evidence>
<dbReference type="RefSeq" id="WP_273600737.1">
    <property type="nucleotide sequence ID" value="NZ_JAQQXT010000007.1"/>
</dbReference>
<dbReference type="InterPro" id="IPR005944">
    <property type="entry name" value="Pro_iminopeptidase"/>
</dbReference>